<gene>
    <name evidence="1" type="ORF">BCB44BAC_04135</name>
</gene>
<evidence type="ECO:0008006" key="3">
    <source>
        <dbReference type="Google" id="ProtNLM"/>
    </source>
</evidence>
<evidence type="ECO:0000313" key="1">
    <source>
        <dbReference type="EMBL" id="SCM05713.1"/>
    </source>
</evidence>
<evidence type="ECO:0000313" key="2">
    <source>
        <dbReference type="Proteomes" id="UP000242164"/>
    </source>
</evidence>
<accession>A0AAX2CMV4</accession>
<reference evidence="1 2" key="1">
    <citation type="submission" date="2016-08" db="EMBL/GenBank/DDBJ databases">
        <authorList>
            <person name="Loux V."/>
            <person name="Rue O."/>
        </authorList>
    </citation>
    <scope>NUCLEOTIDE SEQUENCE [LARGE SCALE GENOMIC DNA]</scope>
    <source>
        <strain evidence="1 2">AFSSA_08CEB44bac</strain>
    </source>
</reference>
<organism evidence="1 2">
    <name type="scientific">Bacillus cytotoxicus</name>
    <dbReference type="NCBI Taxonomy" id="580165"/>
    <lineage>
        <taxon>Bacteria</taxon>
        <taxon>Bacillati</taxon>
        <taxon>Bacillota</taxon>
        <taxon>Bacilli</taxon>
        <taxon>Bacillales</taxon>
        <taxon>Bacillaceae</taxon>
        <taxon>Bacillus</taxon>
        <taxon>Bacillus cereus group</taxon>
    </lineage>
</organism>
<proteinExistence type="predicted"/>
<protein>
    <recommendedName>
        <fullName evidence="3">Pre-toxin TG domain-containing protein</fullName>
    </recommendedName>
</protein>
<dbReference type="AlphaFoldDB" id="A0AAX2CMV4"/>
<sequence>MYNALSDSFINDVINGDAESPAKWGSYALTQVGLGLMGDKGLSKVSKIARGAKFAKVTEVTVPRIQQTVTNLDDNLNIGNRLAFSDTSGLNLIQRQRQ</sequence>
<dbReference type="Proteomes" id="UP000242164">
    <property type="component" value="Unassembled WGS sequence"/>
</dbReference>
<dbReference type="EMBL" id="FMIK01000059">
    <property type="protein sequence ID" value="SCM05713.1"/>
    <property type="molecule type" value="Genomic_DNA"/>
</dbReference>
<comment type="caution">
    <text evidence="1">The sequence shown here is derived from an EMBL/GenBank/DDBJ whole genome shotgun (WGS) entry which is preliminary data.</text>
</comment>
<name>A0AAX2CMV4_9BACI</name>